<feature type="transmembrane region" description="Helical" evidence="2">
    <location>
        <begin position="7"/>
        <end position="27"/>
    </location>
</feature>
<dbReference type="Proteomes" id="UP000231503">
    <property type="component" value="Unassembled WGS sequence"/>
</dbReference>
<organism evidence="3 4">
    <name type="scientific">Candidatus Niyogibacteria bacterium CG10_big_fil_rev_8_21_14_0_10_46_36</name>
    <dbReference type="NCBI Taxonomy" id="1974726"/>
    <lineage>
        <taxon>Bacteria</taxon>
        <taxon>Candidatus Niyogiibacteriota</taxon>
    </lineage>
</organism>
<dbReference type="Gene3D" id="1.25.40.10">
    <property type="entry name" value="Tetratricopeptide repeat domain"/>
    <property type="match status" value="1"/>
</dbReference>
<dbReference type="InterPro" id="IPR019734">
    <property type="entry name" value="TPR_rpt"/>
</dbReference>
<feature type="repeat" description="TPR" evidence="1">
    <location>
        <begin position="93"/>
        <end position="126"/>
    </location>
</feature>
<reference evidence="4" key="1">
    <citation type="submission" date="2017-09" db="EMBL/GenBank/DDBJ databases">
        <title>Depth-based differentiation of microbial function through sediment-hosted aquifers and enrichment of novel symbionts in the deep terrestrial subsurface.</title>
        <authorList>
            <person name="Probst A.J."/>
            <person name="Ladd B."/>
            <person name="Jarett J.K."/>
            <person name="Geller-Mcgrath D.E."/>
            <person name="Sieber C.M.K."/>
            <person name="Emerson J.B."/>
            <person name="Anantharaman K."/>
            <person name="Thomas B.C."/>
            <person name="Malmstrom R."/>
            <person name="Stieglmeier M."/>
            <person name="Klingl A."/>
            <person name="Woyke T."/>
            <person name="Ryan C.M."/>
            <person name="Banfield J.F."/>
        </authorList>
    </citation>
    <scope>NUCLEOTIDE SEQUENCE [LARGE SCALE GENOMIC DNA]</scope>
</reference>
<dbReference type="AlphaFoldDB" id="A0A2H0TFY5"/>
<dbReference type="PROSITE" id="PS50005">
    <property type="entry name" value="TPR"/>
    <property type="match status" value="1"/>
</dbReference>
<keyword evidence="2" id="KW-1133">Transmembrane helix</keyword>
<dbReference type="SUPFAM" id="SSF48452">
    <property type="entry name" value="TPR-like"/>
    <property type="match status" value="1"/>
</dbReference>
<gene>
    <name evidence="3" type="ORF">COU47_01360</name>
</gene>
<sequence>MKKYSSFITPAIIILLLLGGMFYFFLWDSYKNDTSDDGDDTQTEDPFALPDVSIPDLDRPIVIPSDMQQETGERIKKDLETVIGNLKEDPADIDDWLDLGIFRKITGDLEGAREAWEYALAFRPNDQRPYNNLADLYIYYFHDNTKGEEYLLQGIEKAPDGPQLYAKAFEFYYDVLHDADKAKDILQKGIDAGTDITGDMQLMLNSIQ</sequence>
<keyword evidence="1" id="KW-0802">TPR repeat</keyword>
<keyword evidence="2" id="KW-0472">Membrane</keyword>
<evidence type="ECO:0000313" key="4">
    <source>
        <dbReference type="Proteomes" id="UP000231503"/>
    </source>
</evidence>
<comment type="caution">
    <text evidence="3">The sequence shown here is derived from an EMBL/GenBank/DDBJ whole genome shotgun (WGS) entry which is preliminary data.</text>
</comment>
<name>A0A2H0TFY5_9BACT</name>
<protein>
    <submittedName>
        <fullName evidence="3">Uncharacterized protein</fullName>
    </submittedName>
</protein>
<dbReference type="InterPro" id="IPR011990">
    <property type="entry name" value="TPR-like_helical_dom_sf"/>
</dbReference>
<evidence type="ECO:0000256" key="2">
    <source>
        <dbReference type="SAM" id="Phobius"/>
    </source>
</evidence>
<accession>A0A2H0TFY5</accession>
<keyword evidence="2" id="KW-0812">Transmembrane</keyword>
<dbReference type="EMBL" id="PFCO01000003">
    <property type="protein sequence ID" value="PIR69715.1"/>
    <property type="molecule type" value="Genomic_DNA"/>
</dbReference>
<evidence type="ECO:0000256" key="1">
    <source>
        <dbReference type="PROSITE-ProRule" id="PRU00339"/>
    </source>
</evidence>
<proteinExistence type="predicted"/>
<evidence type="ECO:0000313" key="3">
    <source>
        <dbReference type="EMBL" id="PIR69715.1"/>
    </source>
</evidence>